<evidence type="ECO:0000313" key="3">
    <source>
        <dbReference type="Proteomes" id="UP000013827"/>
    </source>
</evidence>
<sequence>MQPPSPFCFGSSAATRQSWRSRPAVRTTALQPDDVTAAEMEAFMHLLESRFDRPPDDGDIAHDFTPWLAARRESLRAAADAGRSAFRRLREADAEAHGEAPHAPHLVADAKFAFEVALHEQQPAGALHETYRRLAAALAHSRRTRAGLALRHLALCPACSDALCFPAQHLPAVASYTLPPVVQRAGCSDCDYLAVRRMLAARTSSYNECTAKDTAEWLRGLEQADAVKHAWGVVVVDEVNRPPHAATRRAIMEGRFDHDSFCRVPAGDARRGRALLWGAWAAAVRGGRCANAGRAAGRADAGRADDGRADDGRADPGRADPGRADPGRRGRGSASRPAQH</sequence>
<dbReference type="GeneID" id="17278422"/>
<dbReference type="EnsemblProtists" id="EOD33151">
    <property type="protein sequence ID" value="EOD33151"/>
    <property type="gene ID" value="EMIHUDRAFT_202346"/>
</dbReference>
<feature type="compositionally biased region" description="Basic and acidic residues" evidence="1">
    <location>
        <begin position="300"/>
        <end position="328"/>
    </location>
</feature>
<dbReference type="PaxDb" id="2903-EOD33151"/>
<evidence type="ECO:0000313" key="2">
    <source>
        <dbReference type="EnsemblProtists" id="EOD33151"/>
    </source>
</evidence>
<feature type="region of interest" description="Disordered" evidence="1">
    <location>
        <begin position="293"/>
        <end position="340"/>
    </location>
</feature>
<dbReference type="AlphaFoldDB" id="A0A0D3KBL6"/>
<reference evidence="3" key="1">
    <citation type="journal article" date="2013" name="Nature">
        <title>Pan genome of the phytoplankton Emiliania underpins its global distribution.</title>
        <authorList>
            <person name="Read B.A."/>
            <person name="Kegel J."/>
            <person name="Klute M.J."/>
            <person name="Kuo A."/>
            <person name="Lefebvre S.C."/>
            <person name="Maumus F."/>
            <person name="Mayer C."/>
            <person name="Miller J."/>
            <person name="Monier A."/>
            <person name="Salamov A."/>
            <person name="Young J."/>
            <person name="Aguilar M."/>
            <person name="Claverie J.M."/>
            <person name="Frickenhaus S."/>
            <person name="Gonzalez K."/>
            <person name="Herman E.K."/>
            <person name="Lin Y.C."/>
            <person name="Napier J."/>
            <person name="Ogata H."/>
            <person name="Sarno A.F."/>
            <person name="Shmutz J."/>
            <person name="Schroeder D."/>
            <person name="de Vargas C."/>
            <person name="Verret F."/>
            <person name="von Dassow P."/>
            <person name="Valentin K."/>
            <person name="Van de Peer Y."/>
            <person name="Wheeler G."/>
            <person name="Dacks J.B."/>
            <person name="Delwiche C.F."/>
            <person name="Dyhrman S.T."/>
            <person name="Glockner G."/>
            <person name="John U."/>
            <person name="Richards T."/>
            <person name="Worden A.Z."/>
            <person name="Zhang X."/>
            <person name="Grigoriev I.V."/>
            <person name="Allen A.E."/>
            <person name="Bidle K."/>
            <person name="Borodovsky M."/>
            <person name="Bowler C."/>
            <person name="Brownlee C."/>
            <person name="Cock J.M."/>
            <person name="Elias M."/>
            <person name="Gladyshev V.N."/>
            <person name="Groth M."/>
            <person name="Guda C."/>
            <person name="Hadaegh A."/>
            <person name="Iglesias-Rodriguez M.D."/>
            <person name="Jenkins J."/>
            <person name="Jones B.M."/>
            <person name="Lawson T."/>
            <person name="Leese F."/>
            <person name="Lindquist E."/>
            <person name="Lobanov A."/>
            <person name="Lomsadze A."/>
            <person name="Malik S.B."/>
            <person name="Marsh M.E."/>
            <person name="Mackinder L."/>
            <person name="Mock T."/>
            <person name="Mueller-Roeber B."/>
            <person name="Pagarete A."/>
            <person name="Parker M."/>
            <person name="Probert I."/>
            <person name="Quesneville H."/>
            <person name="Raines C."/>
            <person name="Rensing S.A."/>
            <person name="Riano-Pachon D.M."/>
            <person name="Richier S."/>
            <person name="Rokitta S."/>
            <person name="Shiraiwa Y."/>
            <person name="Soanes D.M."/>
            <person name="van der Giezen M."/>
            <person name="Wahlund T.M."/>
            <person name="Williams B."/>
            <person name="Wilson W."/>
            <person name="Wolfe G."/>
            <person name="Wurch L.L."/>
        </authorList>
    </citation>
    <scope>NUCLEOTIDE SEQUENCE</scope>
</reference>
<dbReference type="KEGG" id="ehx:EMIHUDRAFT_202346"/>
<protein>
    <submittedName>
        <fullName evidence="2">Uncharacterized protein</fullName>
    </submittedName>
</protein>
<organism evidence="2 3">
    <name type="scientific">Emiliania huxleyi (strain CCMP1516)</name>
    <dbReference type="NCBI Taxonomy" id="280463"/>
    <lineage>
        <taxon>Eukaryota</taxon>
        <taxon>Haptista</taxon>
        <taxon>Haptophyta</taxon>
        <taxon>Prymnesiophyceae</taxon>
        <taxon>Isochrysidales</taxon>
        <taxon>Noelaerhabdaceae</taxon>
        <taxon>Emiliania</taxon>
    </lineage>
</organism>
<keyword evidence="3" id="KW-1185">Reference proteome</keyword>
<dbReference type="Proteomes" id="UP000013827">
    <property type="component" value="Unassembled WGS sequence"/>
</dbReference>
<reference evidence="2" key="2">
    <citation type="submission" date="2024-10" db="UniProtKB">
        <authorList>
            <consortium name="EnsemblProtists"/>
        </authorList>
    </citation>
    <scope>IDENTIFICATION</scope>
</reference>
<proteinExistence type="predicted"/>
<name>A0A0D3KBL6_EMIH1</name>
<dbReference type="RefSeq" id="XP_005785580.1">
    <property type="nucleotide sequence ID" value="XM_005785523.1"/>
</dbReference>
<accession>A0A0D3KBL6</accession>
<dbReference type="HOGENOM" id="CLU_817449_0_0_1"/>
<evidence type="ECO:0000256" key="1">
    <source>
        <dbReference type="SAM" id="MobiDB-lite"/>
    </source>
</evidence>